<keyword evidence="4" id="KW-1185">Reference proteome</keyword>
<dbReference type="InterPro" id="IPR011055">
    <property type="entry name" value="Dup_hybrid_motif"/>
</dbReference>
<evidence type="ECO:0000313" key="3">
    <source>
        <dbReference type="EMBL" id="SFE74411.1"/>
    </source>
</evidence>
<name>A0A1I2D1L1_9BACI</name>
<sequence>MTFAIIQLFLLQIILPAFLLFFLWKGTFHSKLQWLIEVLAVSMYMIWTVLTGRWDWLGYYLRFLWVVLPILFFYLSWKKTQSLPYFTPLTKEQKWSFAIHLFILLIFGSYNVMAFSSYTTEDTAIELSFPLQDGKYYVGHGGNHVQMNYHNSYEPQQYALDITKLNDLGLRTAGLYPKELESYAIYEDTLYSPCDGKIIEARDGLPDQTPPHSDPDHPKGNYAALRCEGTDATVYIAHMQNGSVAMEKESHVTQGEPIGRVGNSGNTSEPHLHIHAELDGTGVPIHFDGKFLVRNSIVSR</sequence>
<feature type="transmembrane region" description="Helical" evidence="1">
    <location>
        <begin position="32"/>
        <end position="50"/>
    </location>
</feature>
<reference evidence="3 4" key="1">
    <citation type="submission" date="2016-10" db="EMBL/GenBank/DDBJ databases">
        <authorList>
            <person name="de Groot N.N."/>
        </authorList>
    </citation>
    <scope>NUCLEOTIDE SEQUENCE [LARGE SCALE GENOMIC DNA]</scope>
    <source>
        <strain evidence="3 4">DSM 23995</strain>
    </source>
</reference>
<evidence type="ECO:0000313" key="4">
    <source>
        <dbReference type="Proteomes" id="UP000199516"/>
    </source>
</evidence>
<evidence type="ECO:0000259" key="2">
    <source>
        <dbReference type="Pfam" id="PF01551"/>
    </source>
</evidence>
<feature type="transmembrane region" description="Helical" evidence="1">
    <location>
        <begin position="97"/>
        <end position="118"/>
    </location>
</feature>
<keyword evidence="1" id="KW-0472">Membrane</keyword>
<proteinExistence type="predicted"/>
<evidence type="ECO:0000256" key="1">
    <source>
        <dbReference type="SAM" id="Phobius"/>
    </source>
</evidence>
<feature type="transmembrane region" description="Helical" evidence="1">
    <location>
        <begin position="6"/>
        <end position="25"/>
    </location>
</feature>
<organism evidence="3 4">
    <name type="scientific">Alteribacillus iranensis</name>
    <dbReference type="NCBI Taxonomy" id="930128"/>
    <lineage>
        <taxon>Bacteria</taxon>
        <taxon>Bacillati</taxon>
        <taxon>Bacillota</taxon>
        <taxon>Bacilli</taxon>
        <taxon>Bacillales</taxon>
        <taxon>Bacillaceae</taxon>
        <taxon>Alteribacillus</taxon>
    </lineage>
</organism>
<dbReference type="CDD" id="cd12797">
    <property type="entry name" value="M23_peptidase"/>
    <property type="match status" value="1"/>
</dbReference>
<protein>
    <submittedName>
        <fullName evidence="3">Peptidase family M23</fullName>
    </submittedName>
</protein>
<dbReference type="RefSeq" id="WP_091660692.1">
    <property type="nucleotide sequence ID" value="NZ_FONT01000003.1"/>
</dbReference>
<keyword evidence="1" id="KW-1133">Transmembrane helix</keyword>
<feature type="domain" description="M23ase beta-sheet core" evidence="2">
    <location>
        <begin position="189"/>
        <end position="280"/>
    </location>
</feature>
<dbReference type="OrthoDB" id="9809488at2"/>
<dbReference type="Pfam" id="PF01551">
    <property type="entry name" value="Peptidase_M23"/>
    <property type="match status" value="1"/>
</dbReference>
<accession>A0A1I2D1L1</accession>
<dbReference type="InterPro" id="IPR016047">
    <property type="entry name" value="M23ase_b-sheet_dom"/>
</dbReference>
<dbReference type="Proteomes" id="UP000199516">
    <property type="component" value="Unassembled WGS sequence"/>
</dbReference>
<feature type="transmembrane region" description="Helical" evidence="1">
    <location>
        <begin position="56"/>
        <end position="77"/>
    </location>
</feature>
<gene>
    <name evidence="3" type="ORF">SAMN05192532_103342</name>
</gene>
<keyword evidence="1" id="KW-0812">Transmembrane</keyword>
<dbReference type="SUPFAM" id="SSF51261">
    <property type="entry name" value="Duplicated hybrid motif"/>
    <property type="match status" value="1"/>
</dbReference>
<dbReference type="STRING" id="930128.SAMN05192532_103342"/>
<dbReference type="AlphaFoldDB" id="A0A1I2D1L1"/>
<dbReference type="Gene3D" id="2.70.70.10">
    <property type="entry name" value="Glucose Permease (Domain IIA)"/>
    <property type="match status" value="1"/>
</dbReference>
<dbReference type="EMBL" id="FONT01000003">
    <property type="protein sequence ID" value="SFE74411.1"/>
    <property type="molecule type" value="Genomic_DNA"/>
</dbReference>